<evidence type="ECO:0000313" key="2">
    <source>
        <dbReference type="EMBL" id="KLT43680.1"/>
    </source>
</evidence>
<dbReference type="Proteomes" id="UP000053611">
    <property type="component" value="Unassembled WGS sequence"/>
</dbReference>
<evidence type="ECO:0000313" key="3">
    <source>
        <dbReference type="Proteomes" id="UP000053611"/>
    </source>
</evidence>
<evidence type="ECO:0000256" key="1">
    <source>
        <dbReference type="SAM" id="MobiDB-lite"/>
    </source>
</evidence>
<reference evidence="2 3" key="1">
    <citation type="submission" date="2015-03" db="EMBL/GenBank/DDBJ databases">
        <title>Genomics and transcriptomics of the oil-accumulating basidiomycete yeast T. oleaginosus allow insights into substrate utilization and the diverse evolutionary trajectories of mating systems in fungi.</title>
        <authorList>
            <consortium name="DOE Joint Genome Institute"/>
            <person name="Kourist R."/>
            <person name="Kracht O."/>
            <person name="Bracharz F."/>
            <person name="Lipzen A."/>
            <person name="Nolan M."/>
            <person name="Ohm R."/>
            <person name="Grigoriev I."/>
            <person name="Sun S."/>
            <person name="Heitman J."/>
            <person name="Bruck T."/>
            <person name="Nowrousian M."/>
        </authorList>
    </citation>
    <scope>NUCLEOTIDE SEQUENCE [LARGE SCALE GENOMIC DNA]</scope>
    <source>
        <strain evidence="2 3">IBC0246</strain>
    </source>
</reference>
<organism evidence="2 3">
    <name type="scientific">Cutaneotrichosporon oleaginosum</name>
    <dbReference type="NCBI Taxonomy" id="879819"/>
    <lineage>
        <taxon>Eukaryota</taxon>
        <taxon>Fungi</taxon>
        <taxon>Dikarya</taxon>
        <taxon>Basidiomycota</taxon>
        <taxon>Agaricomycotina</taxon>
        <taxon>Tremellomycetes</taxon>
        <taxon>Trichosporonales</taxon>
        <taxon>Trichosporonaceae</taxon>
        <taxon>Cutaneotrichosporon</taxon>
    </lineage>
</organism>
<dbReference type="GeneID" id="28987764"/>
<accession>A0A0J0XRF9</accession>
<sequence>MDQAPRIPGARARRISCLDRPGIDPETPLDVDTVMMPTNEATIMHRRRVGGEWRPDHHWCWSAEQTETERLARPNRRFPTGHRREAPRSRDNAMNSSGLTVTWSVERADGHGQMRRARRPDFQGFFRSGDYAVSKPSTYVCVLRLSLALSESIPASSPHTYCPSFAQRGVRRRIVMTELRRWRHVWWAAIPAKPVEYGW</sequence>
<gene>
    <name evidence="2" type="ORF">CC85DRAFT_41893</name>
</gene>
<protein>
    <submittedName>
        <fullName evidence="2">Uncharacterized protein</fullName>
    </submittedName>
</protein>
<feature type="compositionally biased region" description="Basic and acidic residues" evidence="1">
    <location>
        <begin position="82"/>
        <end position="91"/>
    </location>
</feature>
<proteinExistence type="predicted"/>
<keyword evidence="3" id="KW-1185">Reference proteome</keyword>
<feature type="region of interest" description="Disordered" evidence="1">
    <location>
        <begin position="75"/>
        <end position="95"/>
    </location>
</feature>
<dbReference type="RefSeq" id="XP_018280171.1">
    <property type="nucleotide sequence ID" value="XM_018427161.1"/>
</dbReference>
<dbReference type="EMBL" id="KQ087192">
    <property type="protein sequence ID" value="KLT43680.1"/>
    <property type="molecule type" value="Genomic_DNA"/>
</dbReference>
<dbReference type="AlphaFoldDB" id="A0A0J0XRF9"/>
<name>A0A0J0XRF9_9TREE</name>